<organism evidence="3 4">
    <name type="scientific">Helicobacter saguini</name>
    <dbReference type="NCBI Taxonomy" id="1548018"/>
    <lineage>
        <taxon>Bacteria</taxon>
        <taxon>Pseudomonadati</taxon>
        <taxon>Campylobacterota</taxon>
        <taxon>Epsilonproteobacteria</taxon>
        <taxon>Campylobacterales</taxon>
        <taxon>Helicobacteraceae</taxon>
        <taxon>Helicobacter</taxon>
    </lineage>
</organism>
<dbReference type="InterPro" id="IPR037066">
    <property type="entry name" value="Plug_dom_sf"/>
</dbReference>
<dbReference type="SUPFAM" id="SSF56935">
    <property type="entry name" value="Porins"/>
    <property type="match status" value="1"/>
</dbReference>
<feature type="region of interest" description="Disordered" evidence="1">
    <location>
        <begin position="51"/>
        <end position="86"/>
    </location>
</feature>
<dbReference type="Proteomes" id="UP000477070">
    <property type="component" value="Unassembled WGS sequence"/>
</dbReference>
<reference evidence="3" key="3">
    <citation type="submission" date="2018-04" db="EMBL/GenBank/DDBJ databases">
        <authorList>
            <person name="Sheh A."/>
            <person name="Shen Z."/>
            <person name="Mannion A.J."/>
            <person name="Fox J.G."/>
        </authorList>
    </citation>
    <scope>NUCLEOTIDE SEQUENCE</scope>
    <source>
        <strain evidence="3">MIT 97-6194</strain>
    </source>
</reference>
<evidence type="ECO:0000313" key="5">
    <source>
        <dbReference type="Proteomes" id="UP000477070"/>
    </source>
</evidence>
<reference evidence="3 4" key="1">
    <citation type="journal article" date="2014" name="Genome Announc.">
        <title>Draft genome sequences of eight enterohepatic helicobacter species isolated from both laboratory and wild rodents.</title>
        <authorList>
            <person name="Sheh A."/>
            <person name="Shen Z."/>
            <person name="Fox J.G."/>
        </authorList>
    </citation>
    <scope>NUCLEOTIDE SEQUENCE [LARGE SCALE GENOMIC DNA]</scope>
    <source>
        <strain evidence="3 4">MIT 97-6194</strain>
    </source>
</reference>
<keyword evidence="3" id="KW-0675">Receptor</keyword>
<dbReference type="EMBL" id="JRMP02000001">
    <property type="protein sequence ID" value="TLD95871.1"/>
    <property type="molecule type" value="Genomic_DNA"/>
</dbReference>
<dbReference type="EMBL" id="QBIU01000001">
    <property type="protein sequence ID" value="MWV68595.1"/>
    <property type="molecule type" value="Genomic_DNA"/>
</dbReference>
<evidence type="ECO:0000313" key="2">
    <source>
        <dbReference type="EMBL" id="MWV68595.1"/>
    </source>
</evidence>
<keyword evidence="4" id="KW-1185">Reference proteome</keyword>
<reference evidence="2 5" key="4">
    <citation type="submission" date="2019-12" db="EMBL/GenBank/DDBJ databases">
        <title>Multi-Generational Helicobacter saguini Isolates.</title>
        <authorList>
            <person name="Mannion A."/>
            <person name="Shen Z."/>
            <person name="Fox J.G."/>
        </authorList>
    </citation>
    <scope>NUCLEOTIDE SEQUENCE [LARGE SCALE GENOMIC DNA]</scope>
    <source>
        <strain evidence="2">16-048</strain>
        <strain evidence="5">16-048 (F4)</strain>
    </source>
</reference>
<sequence>MLDKKDSIESNNLSPTHHPIKKKDFIESNSLNAAYRPISDKILSLANNKTSQNIESNSQDSNLSPTHHPTSEKDSNTTDSKSTTKDFKNDTIESYKLNAVTTTANSTLKTYQSSSGVLNREMLESNPSGNGDITSILKILPNVQFDNAQLKSTTPGEIDPANISISGGLYYQNNFQLDGFNMNNDLDPANTRASGSGAWSLYDSVTGGKSQGYNVDTSLLDSIIVLDSNISAAYGGFSGGVIEANTKNAKKKFAANISYQITQGDARVGQTSLTNYHLYLPNNDEYLDFINSTDAGNQPRFIKHLFKSSFESKFSENAGIIASFTTTQSFIPLNAYSQGNQMDLTLDSKEKTQKRQSYNFFIKGHYDIGENLRVEGSYGYMPQNNDYFRINIKDSDISMLSGGHLAGIKVFYDNALGNLTTQTNFNLTQGSRYSADYLKNWILSTDKNWNPGRTGNGKQQQEGSYGNVETKQLSFNIKVMQNFKALEYRFLESKFLAGVEFGYVNAFYERISDAIFAAAVPGGSTNRTLMPLAQGQICSDTNWCSNGIVDVNVFTQNALKKEWANNNGQYFRHVNMLKAGKINVDNIQGALFLEDSIKFDLGLKGGAINSRFGLRLDYDTYMNKATFAPRFSINYEAPWNKMQNAKNFSSQLTFGYNRYYGRNLYTYALMAGREALQWDLIRNAETTSWQNAEIQTQTKITTDFKQLKVPYSDELMGGIMQRFYMFDISLKYIHRFGRDEVVGTCLERNANNTCLYRGYDNHGKSDSGVLTLSISNAREIDTFGIKHFYLLAYDYTNVKRNYTDYTESLAGSSVNDEYISYNGNLMRYSERPADNFMRPQTFRFSSIHRFKVWKINLTLSNFFRFRSSYEAMISDLYHKDSFVIDGALTEVTTYRLYNVPASFNWDMRFGFDIDIFKGNTLYVNLDIFNVTDRRNIALANLNVSYSSGALQAVPVYEVGRSYWLQVGYKF</sequence>
<dbReference type="Proteomes" id="UP000029714">
    <property type="component" value="Unassembled WGS sequence"/>
</dbReference>
<evidence type="ECO:0000256" key="1">
    <source>
        <dbReference type="SAM" id="MobiDB-lite"/>
    </source>
</evidence>
<evidence type="ECO:0000313" key="4">
    <source>
        <dbReference type="Proteomes" id="UP000029714"/>
    </source>
</evidence>
<feature type="compositionally biased region" description="Basic and acidic residues" evidence="1">
    <location>
        <begin position="69"/>
        <end position="86"/>
    </location>
</feature>
<reference evidence="3 4" key="2">
    <citation type="journal article" date="2016" name="Infect. Immun.">
        <title>Helicobacter saguini, a Novel Helicobacter Isolated from Cotton-Top Tamarins with Ulcerative Colitis, Has Proinflammatory Properties and Induces Typhlocolitis and Dysplasia in Gnotobiotic IL-10-/- Mice.</title>
        <authorList>
            <person name="Shen Z."/>
            <person name="Mannion A."/>
            <person name="Whary M.T."/>
            <person name="Muthupalani S."/>
            <person name="Sheh A."/>
            <person name="Feng Y."/>
            <person name="Gong G."/>
            <person name="Vandamme P."/>
            <person name="Holcombe H.R."/>
            <person name="Paster B.J."/>
            <person name="Fox J.G."/>
        </authorList>
    </citation>
    <scope>NUCLEOTIDE SEQUENCE [LARGE SCALE GENOMIC DNA]</scope>
    <source>
        <strain evidence="3 4">MIT 97-6194</strain>
    </source>
</reference>
<dbReference type="RefSeq" id="WP_118949029.1">
    <property type="nucleotide sequence ID" value="NZ_JRMP02000001.1"/>
</dbReference>
<comment type="caution">
    <text evidence="3">The sequence shown here is derived from an EMBL/GenBank/DDBJ whole genome shotgun (WGS) entry which is preliminary data.</text>
</comment>
<dbReference type="AlphaFoldDB" id="A0A347VZN4"/>
<gene>
    <name evidence="2" type="ORF">DCO61_00745</name>
    <name evidence="3" type="ORF">LS64_000450</name>
</gene>
<protein>
    <submittedName>
        <fullName evidence="2 3">TonB-dependent receptor</fullName>
    </submittedName>
</protein>
<evidence type="ECO:0000313" key="3">
    <source>
        <dbReference type="EMBL" id="TLD95871.1"/>
    </source>
</evidence>
<feature type="compositionally biased region" description="Polar residues" evidence="1">
    <location>
        <begin position="51"/>
        <end position="68"/>
    </location>
</feature>
<name>A0A347VZN4_9HELI</name>
<accession>A0A347VZN4</accession>
<dbReference type="Gene3D" id="2.170.130.10">
    <property type="entry name" value="TonB-dependent receptor, plug domain"/>
    <property type="match status" value="1"/>
</dbReference>
<proteinExistence type="predicted"/>
<dbReference type="STRING" id="1548018.LS64_01390"/>
<feature type="region of interest" description="Disordered" evidence="1">
    <location>
        <begin position="1"/>
        <end position="25"/>
    </location>
</feature>
<dbReference type="OrthoDB" id="9766643at2"/>